<dbReference type="InterPro" id="IPR043504">
    <property type="entry name" value="Peptidase_S1_PA_chymotrypsin"/>
</dbReference>
<dbReference type="InterPro" id="IPR020472">
    <property type="entry name" value="WD40_PAC1"/>
</dbReference>
<dbReference type="RefSeq" id="WP_346101396.1">
    <property type="nucleotide sequence ID" value="NZ_BAAAMU010000003.1"/>
</dbReference>
<feature type="repeat" description="WD" evidence="3">
    <location>
        <begin position="912"/>
        <end position="953"/>
    </location>
</feature>
<sequence length="1249" mass="134422">MSANAGPALADLVVEVLHDEGDEARPDWSLGSGYVVAPHTVLTAAHNVTGPGALMVRVRGVTYDATVSLFGDDVVDVAILTVPDLATEAVPPPCGALNRERAALIRNCWAVGFPRYKERGERLTAQVNGEIATGENLDGDVLTLRVTATPRVLAAGRGDSEWSGMSGAAVFSAGILIGVVTEHHRPEGVQALGVVPLTALDGRADAEAWWSALGADRDDFVELPQGSTSDGYLRERVAELGAGDLLDREEELAFLAGFTTGHEPLVWLVGRPWAGKTTLLAHFLRTSPANVDCVACFLSRRMGEADAHAFLRVVSTQLAALLGVAPDGLGSREGFSSLWRQATGRARRLGRHLLLVVDGLDEDLGPSRGQPSVAAFLPADLGRYAHLLVTSRPLPQLPVDLIDHPLTRTPRTPLEPSRHALELARRAAYDLDGMLGPGAADLVGESLLAALVAAEGPVTADDVHAVLRESGLDVSRSRVQRLLDREVARVLERSTGSEARYVFAHESLRGSAESALGEDEVSRLREAIRGWAERFRAQRWPEQTPRYLLESYPGMLAVNAPGLLAELYGDVGYVGRAVAALGVNRVGQDLRRADAVSADPAFARLAQVLYRESHRLGGWEDDPQVAVVQALCLQALESDHDDLADRAADWLLDEPSSPAVPIWTANRVPRALTRTLLGHSGPIARVALEPDGLTAVTTDTTGHTVTWDLATGSPLSTSQVQLDQDHYGLYSRWEAVSADGVSIIRDLTGFVWVKRQGQEIRCSHAHFRRVWSVAITEDGSLGVSGGADATVRVWDLRDGRQTHLFRQPGGAVRAVAVRGRRILSGGADGAVRVWDLEGEAVENSFGRLHPVLRAAVEPPYRDGPLLWNMRLARPVVVGRFPLEDKEQGRYWSRTIWMDWHHDPDHGPLPIDPARHNGPVHFVAIEPRHELIVSAGADGTIRLWDLPTGDPLGHYGGPTGLVEVLGDGLSVLREIPGPSRWSRRARRLARSLDQWDTSPRPPTAMAVSRLGTRVITGSSDWHVRAWDMKRNRRLPLHDQVSWHTSVVVAVALSPKGNRAATIDAAGCLKLWKLRQRVPYSEQNLPVTSTVAISNDMSHVIGLKDGIVRVWPISRDTASAPLLEEEIDAGRVVAISADGGVALADSGDSALLVWDVRQGRLRHRAEGLLGPIESIVTDADGSCAATLSADGVIQIWDLAQGVCQMRFTAPRPVTAWALATGEGLPGAVLALGGDAGALMVLAAPLTRSASA</sequence>
<accession>A0ABN2ES10</accession>
<protein>
    <recommendedName>
        <fullName evidence="4">Nephrocystin 3-like N-terminal domain-containing protein</fullName>
    </recommendedName>
</protein>
<evidence type="ECO:0000313" key="5">
    <source>
        <dbReference type="EMBL" id="GAA1613601.1"/>
    </source>
</evidence>
<keyword evidence="2" id="KW-0677">Repeat</keyword>
<dbReference type="InterPro" id="IPR019775">
    <property type="entry name" value="WD40_repeat_CS"/>
</dbReference>
<dbReference type="InterPro" id="IPR015943">
    <property type="entry name" value="WD40/YVTN_repeat-like_dom_sf"/>
</dbReference>
<evidence type="ECO:0000313" key="6">
    <source>
        <dbReference type="Proteomes" id="UP001500064"/>
    </source>
</evidence>
<dbReference type="Gene3D" id="2.130.10.10">
    <property type="entry name" value="YVTN repeat-like/Quinoprotein amine dehydrogenase"/>
    <property type="match status" value="4"/>
</dbReference>
<dbReference type="Pfam" id="PF24883">
    <property type="entry name" value="NPHP3_N"/>
    <property type="match status" value="1"/>
</dbReference>
<dbReference type="SMART" id="SM00320">
    <property type="entry name" value="WD40"/>
    <property type="match status" value="7"/>
</dbReference>
<reference evidence="5 6" key="1">
    <citation type="journal article" date="2019" name="Int. J. Syst. Evol. Microbiol.">
        <title>The Global Catalogue of Microorganisms (GCM) 10K type strain sequencing project: providing services to taxonomists for standard genome sequencing and annotation.</title>
        <authorList>
            <consortium name="The Broad Institute Genomics Platform"/>
            <consortium name="The Broad Institute Genome Sequencing Center for Infectious Disease"/>
            <person name="Wu L."/>
            <person name="Ma J."/>
        </authorList>
    </citation>
    <scope>NUCLEOTIDE SEQUENCE [LARGE SCALE GENOMIC DNA]</scope>
    <source>
        <strain evidence="5 6">JCM 13929</strain>
    </source>
</reference>
<dbReference type="SUPFAM" id="SSF52540">
    <property type="entry name" value="P-loop containing nucleoside triphosphate hydrolases"/>
    <property type="match status" value="1"/>
</dbReference>
<evidence type="ECO:0000256" key="3">
    <source>
        <dbReference type="PROSITE-ProRule" id="PRU00221"/>
    </source>
</evidence>
<dbReference type="InterPro" id="IPR036322">
    <property type="entry name" value="WD40_repeat_dom_sf"/>
</dbReference>
<dbReference type="EMBL" id="BAAAMU010000003">
    <property type="protein sequence ID" value="GAA1613601.1"/>
    <property type="molecule type" value="Genomic_DNA"/>
</dbReference>
<name>A0ABN2ES10_9ACTN</name>
<dbReference type="Pfam" id="PF00400">
    <property type="entry name" value="WD40"/>
    <property type="match status" value="3"/>
</dbReference>
<keyword evidence="6" id="KW-1185">Reference proteome</keyword>
<feature type="repeat" description="WD" evidence="3">
    <location>
        <begin position="819"/>
        <end position="844"/>
    </location>
</feature>
<proteinExistence type="predicted"/>
<dbReference type="InterPro" id="IPR011044">
    <property type="entry name" value="Quino_amine_DH_bsu"/>
</dbReference>
<dbReference type="Proteomes" id="UP001500064">
    <property type="component" value="Unassembled WGS sequence"/>
</dbReference>
<evidence type="ECO:0000256" key="1">
    <source>
        <dbReference type="ARBA" id="ARBA00022574"/>
    </source>
</evidence>
<dbReference type="PANTHER" id="PTHR22847:SF637">
    <property type="entry name" value="WD REPEAT DOMAIN 5B"/>
    <property type="match status" value="1"/>
</dbReference>
<evidence type="ECO:0000256" key="2">
    <source>
        <dbReference type="ARBA" id="ARBA00022737"/>
    </source>
</evidence>
<dbReference type="InterPro" id="IPR056884">
    <property type="entry name" value="NPHP3-like_N"/>
</dbReference>
<dbReference type="PANTHER" id="PTHR22847">
    <property type="entry name" value="WD40 REPEAT PROTEIN"/>
    <property type="match status" value="1"/>
</dbReference>
<organism evidence="5 6">
    <name type="scientific">Nonomuraea maheshkhaliensis</name>
    <dbReference type="NCBI Taxonomy" id="419590"/>
    <lineage>
        <taxon>Bacteria</taxon>
        <taxon>Bacillati</taxon>
        <taxon>Actinomycetota</taxon>
        <taxon>Actinomycetes</taxon>
        <taxon>Streptosporangiales</taxon>
        <taxon>Streptosporangiaceae</taxon>
        <taxon>Nonomuraea</taxon>
    </lineage>
</organism>
<comment type="caution">
    <text evidence="5">The sequence shown here is derived from an EMBL/GenBank/DDBJ whole genome shotgun (WGS) entry which is preliminary data.</text>
</comment>
<dbReference type="InterPro" id="IPR027417">
    <property type="entry name" value="P-loop_NTPase"/>
</dbReference>
<gene>
    <name evidence="5" type="ORF">GCM10009733_007140</name>
</gene>
<feature type="repeat" description="WD" evidence="3">
    <location>
        <begin position="763"/>
        <end position="804"/>
    </location>
</feature>
<dbReference type="SUPFAM" id="SSF50978">
    <property type="entry name" value="WD40 repeat-like"/>
    <property type="match status" value="1"/>
</dbReference>
<dbReference type="SUPFAM" id="SSF50494">
    <property type="entry name" value="Trypsin-like serine proteases"/>
    <property type="match status" value="1"/>
</dbReference>
<dbReference type="PROSITE" id="PS50082">
    <property type="entry name" value="WD_REPEATS_2"/>
    <property type="match status" value="4"/>
</dbReference>
<dbReference type="InterPro" id="IPR001680">
    <property type="entry name" value="WD40_rpt"/>
</dbReference>
<dbReference type="PROSITE" id="PS00678">
    <property type="entry name" value="WD_REPEATS_1"/>
    <property type="match status" value="3"/>
</dbReference>
<dbReference type="InterPro" id="IPR009003">
    <property type="entry name" value="Peptidase_S1_PA"/>
</dbReference>
<evidence type="ECO:0000259" key="4">
    <source>
        <dbReference type="Pfam" id="PF24883"/>
    </source>
</evidence>
<dbReference type="Gene3D" id="2.40.10.10">
    <property type="entry name" value="Trypsin-like serine proteases"/>
    <property type="match status" value="1"/>
</dbReference>
<dbReference type="PROSITE" id="PS50294">
    <property type="entry name" value="WD_REPEATS_REGION"/>
    <property type="match status" value="2"/>
</dbReference>
<dbReference type="SUPFAM" id="SSF50969">
    <property type="entry name" value="YVTN repeat-like/Quinoprotein amine dehydrogenase"/>
    <property type="match status" value="1"/>
</dbReference>
<feature type="repeat" description="WD" evidence="3">
    <location>
        <begin position="676"/>
        <end position="717"/>
    </location>
</feature>
<feature type="domain" description="Nephrocystin 3-like N-terminal" evidence="4">
    <location>
        <begin position="261"/>
        <end position="392"/>
    </location>
</feature>
<keyword evidence="1 3" id="KW-0853">WD repeat</keyword>
<dbReference type="PRINTS" id="PR00320">
    <property type="entry name" value="GPROTEINBRPT"/>
</dbReference>